<dbReference type="Pfam" id="PF09685">
    <property type="entry name" value="MamF_MmsF"/>
    <property type="match status" value="1"/>
</dbReference>
<proteinExistence type="predicted"/>
<dbReference type="RefSeq" id="WP_109727418.1">
    <property type="nucleotide sequence ID" value="NZ_CACVSX010000022.1"/>
</dbReference>
<evidence type="ECO:0000313" key="6">
    <source>
        <dbReference type="EMBL" id="PWJ11047.1"/>
    </source>
</evidence>
<dbReference type="GO" id="GO:0016020">
    <property type="term" value="C:membrane"/>
    <property type="evidence" value="ECO:0007669"/>
    <property type="project" value="UniProtKB-SubCell"/>
</dbReference>
<feature type="transmembrane region" description="Helical" evidence="5">
    <location>
        <begin position="83"/>
        <end position="104"/>
    </location>
</feature>
<organism evidence="6 7">
    <name type="scientific">Ruminococcus flavefaciens</name>
    <dbReference type="NCBI Taxonomy" id="1265"/>
    <lineage>
        <taxon>Bacteria</taxon>
        <taxon>Bacillati</taxon>
        <taxon>Bacillota</taxon>
        <taxon>Clostridia</taxon>
        <taxon>Eubacteriales</taxon>
        <taxon>Oscillospiraceae</taxon>
        <taxon>Ruminococcus</taxon>
    </lineage>
</organism>
<sequence length="124" mass="13937">MDNFLEQFNDINTEQTFVQNEVEKHKALAILAYIFPFLCWLPTVAGDKNSTYCKFHGNQSLTWLITIFVVNIVRIILGKIPVLGLICNAVISLAVLAVLIVYIIGAYKGKAYRIPFIGSLLNVF</sequence>
<feature type="transmembrane region" description="Helical" evidence="5">
    <location>
        <begin position="27"/>
        <end position="45"/>
    </location>
</feature>
<evidence type="ECO:0000256" key="5">
    <source>
        <dbReference type="SAM" id="Phobius"/>
    </source>
</evidence>
<dbReference type="Proteomes" id="UP000245720">
    <property type="component" value="Unassembled WGS sequence"/>
</dbReference>
<evidence type="ECO:0000256" key="1">
    <source>
        <dbReference type="ARBA" id="ARBA00004141"/>
    </source>
</evidence>
<dbReference type="PANTHER" id="PTHR36460">
    <property type="entry name" value="UPF0132 DOMAIN PROTEIN (AFU_ORTHOLOGUE AFUA_3G10255)"/>
    <property type="match status" value="1"/>
</dbReference>
<dbReference type="InterPro" id="IPR019109">
    <property type="entry name" value="MamF_MmsF"/>
</dbReference>
<dbReference type="AlphaFoldDB" id="A0A315XW21"/>
<accession>A0A315XW21</accession>
<evidence type="ECO:0000256" key="3">
    <source>
        <dbReference type="ARBA" id="ARBA00022989"/>
    </source>
</evidence>
<keyword evidence="2 5" id="KW-0812">Transmembrane</keyword>
<reference evidence="6 7" key="1">
    <citation type="submission" date="2018-05" db="EMBL/GenBank/DDBJ databases">
        <title>The Hungate 1000. A catalogue of reference genomes from the rumen microbiome.</title>
        <authorList>
            <person name="Kelly W."/>
        </authorList>
    </citation>
    <scope>NUCLEOTIDE SEQUENCE [LARGE SCALE GENOMIC DNA]</scope>
    <source>
        <strain evidence="6 7">SAb67</strain>
    </source>
</reference>
<feature type="transmembrane region" description="Helical" evidence="5">
    <location>
        <begin position="57"/>
        <end position="77"/>
    </location>
</feature>
<dbReference type="OrthoDB" id="1822538at2"/>
<protein>
    <submittedName>
        <fullName evidence="6">Putative membrane protein</fullName>
    </submittedName>
</protein>
<keyword evidence="3 5" id="KW-1133">Transmembrane helix</keyword>
<dbReference type="PANTHER" id="PTHR36460:SF1">
    <property type="entry name" value="UPF0132 DOMAIN PROTEIN (AFU_ORTHOLOGUE AFUA_3G10255)"/>
    <property type="match status" value="1"/>
</dbReference>
<keyword evidence="4 5" id="KW-0472">Membrane</keyword>
<comment type="caution">
    <text evidence="6">The sequence shown here is derived from an EMBL/GenBank/DDBJ whole genome shotgun (WGS) entry which is preliminary data.</text>
</comment>
<name>A0A315XW21_RUMFL</name>
<evidence type="ECO:0000256" key="2">
    <source>
        <dbReference type="ARBA" id="ARBA00022692"/>
    </source>
</evidence>
<evidence type="ECO:0000256" key="4">
    <source>
        <dbReference type="ARBA" id="ARBA00023136"/>
    </source>
</evidence>
<evidence type="ECO:0000313" key="7">
    <source>
        <dbReference type="Proteomes" id="UP000245720"/>
    </source>
</evidence>
<gene>
    <name evidence="6" type="ORF">IE37_02696</name>
</gene>
<comment type="subcellular location">
    <subcellularLocation>
        <location evidence="1">Membrane</location>
        <topology evidence="1">Multi-pass membrane protein</topology>
    </subcellularLocation>
</comment>
<dbReference type="EMBL" id="QGDI01000011">
    <property type="protein sequence ID" value="PWJ11047.1"/>
    <property type="molecule type" value="Genomic_DNA"/>
</dbReference>